<dbReference type="Proteomes" id="UP001589793">
    <property type="component" value="Unassembled WGS sequence"/>
</dbReference>
<dbReference type="Pfam" id="PF00561">
    <property type="entry name" value="Abhydrolase_1"/>
    <property type="match status" value="1"/>
</dbReference>
<evidence type="ECO:0000259" key="1">
    <source>
        <dbReference type="Pfam" id="PF00561"/>
    </source>
</evidence>
<organism evidence="2 3">
    <name type="scientific">Brachybacterium hainanense</name>
    <dbReference type="NCBI Taxonomy" id="1541174"/>
    <lineage>
        <taxon>Bacteria</taxon>
        <taxon>Bacillati</taxon>
        <taxon>Actinomycetota</taxon>
        <taxon>Actinomycetes</taxon>
        <taxon>Micrococcales</taxon>
        <taxon>Dermabacteraceae</taxon>
        <taxon>Brachybacterium</taxon>
    </lineage>
</organism>
<dbReference type="SUPFAM" id="SSF53474">
    <property type="entry name" value="alpha/beta-Hydrolases"/>
    <property type="match status" value="1"/>
</dbReference>
<keyword evidence="2" id="KW-0378">Hydrolase</keyword>
<dbReference type="GO" id="GO:0016787">
    <property type="term" value="F:hydrolase activity"/>
    <property type="evidence" value="ECO:0007669"/>
    <property type="project" value="UniProtKB-KW"/>
</dbReference>
<evidence type="ECO:0000313" key="3">
    <source>
        <dbReference type="Proteomes" id="UP001589793"/>
    </source>
</evidence>
<feature type="domain" description="AB hydrolase-1" evidence="1">
    <location>
        <begin position="72"/>
        <end position="204"/>
    </location>
</feature>
<dbReference type="PANTHER" id="PTHR43194:SF2">
    <property type="entry name" value="PEROXISOMAL MEMBRANE PROTEIN LPX1"/>
    <property type="match status" value="1"/>
</dbReference>
<sequence>MNPILLNVLISIACTTAVFGARALLACRKTKDYFDKHVREAERLGFREKTVRIREGLELNVAEGPRDGGVPLLLIPGQGCVWQEYAKALPELIGTYQVLVVDVHGHGKSTWNPEDYTGAQIADDMAALIEQSFDGPVVIAGHSSGGLIASLVAARRPDLVHGVLFEDSPFFSTEPDRIKTTYVYVDAWESAVEFVAQDDEKDWVCWYMPGSYWTRFFGPFWKVFTRSVVKQRRADPNRLPIVRWAGVSINRIWGTMSQPFDLRFTTAFADSSWLDGFDQADTLRAISCPTVFVKATPTRHDRQGNLLAALDDDLARVEQLLPDNETVRVRSSHDVHFAQTEKYATALIGFADGLSGHGSVREATDEERS</sequence>
<dbReference type="EMBL" id="JBHLSV010000012">
    <property type="protein sequence ID" value="MFC0674535.1"/>
    <property type="molecule type" value="Genomic_DNA"/>
</dbReference>
<dbReference type="InterPro" id="IPR029058">
    <property type="entry name" value="AB_hydrolase_fold"/>
</dbReference>
<proteinExistence type="predicted"/>
<evidence type="ECO:0000313" key="2">
    <source>
        <dbReference type="EMBL" id="MFC0674535.1"/>
    </source>
</evidence>
<protein>
    <submittedName>
        <fullName evidence="2">Alpha/beta fold hydrolase</fullName>
    </submittedName>
</protein>
<dbReference type="PANTHER" id="PTHR43194">
    <property type="entry name" value="HYDROLASE ALPHA/BETA FOLD FAMILY"/>
    <property type="match status" value="1"/>
</dbReference>
<name>A0ABV6RC18_9MICO</name>
<dbReference type="Gene3D" id="3.40.50.1820">
    <property type="entry name" value="alpha/beta hydrolase"/>
    <property type="match status" value="1"/>
</dbReference>
<comment type="caution">
    <text evidence="2">The sequence shown here is derived from an EMBL/GenBank/DDBJ whole genome shotgun (WGS) entry which is preliminary data.</text>
</comment>
<reference evidence="2 3" key="1">
    <citation type="submission" date="2024-09" db="EMBL/GenBank/DDBJ databases">
        <authorList>
            <person name="Sun Q."/>
            <person name="Mori K."/>
        </authorList>
    </citation>
    <scope>NUCLEOTIDE SEQUENCE [LARGE SCALE GENOMIC DNA]</scope>
    <source>
        <strain evidence="2 3">CICC 10874</strain>
    </source>
</reference>
<dbReference type="RefSeq" id="WP_376980718.1">
    <property type="nucleotide sequence ID" value="NZ_JBHLSV010000012.1"/>
</dbReference>
<gene>
    <name evidence="2" type="ORF">ACFFF6_11270</name>
</gene>
<dbReference type="InterPro" id="IPR000073">
    <property type="entry name" value="AB_hydrolase_1"/>
</dbReference>
<accession>A0ABV6RC18</accession>
<keyword evidence="3" id="KW-1185">Reference proteome</keyword>
<dbReference type="InterPro" id="IPR050228">
    <property type="entry name" value="Carboxylesterase_BioH"/>
</dbReference>